<evidence type="ECO:0000313" key="1">
    <source>
        <dbReference type="EMBL" id="OGG16029.1"/>
    </source>
</evidence>
<protein>
    <submittedName>
        <fullName evidence="1">Uncharacterized protein</fullName>
    </submittedName>
</protein>
<comment type="caution">
    <text evidence="1">The sequence shown here is derived from an EMBL/GenBank/DDBJ whole genome shotgun (WGS) entry which is preliminary data.</text>
</comment>
<evidence type="ECO:0000313" key="2">
    <source>
        <dbReference type="Proteomes" id="UP000176253"/>
    </source>
</evidence>
<name>A0A1F5ZU80_9BACT</name>
<accession>A0A1F5ZU80</accession>
<dbReference type="Proteomes" id="UP000176253">
    <property type="component" value="Unassembled WGS sequence"/>
</dbReference>
<reference evidence="1 2" key="1">
    <citation type="journal article" date="2016" name="Nat. Commun.">
        <title>Thousands of microbial genomes shed light on interconnected biogeochemical processes in an aquifer system.</title>
        <authorList>
            <person name="Anantharaman K."/>
            <person name="Brown C.T."/>
            <person name="Hug L.A."/>
            <person name="Sharon I."/>
            <person name="Castelle C.J."/>
            <person name="Probst A.J."/>
            <person name="Thomas B.C."/>
            <person name="Singh A."/>
            <person name="Wilkins M.J."/>
            <person name="Karaoz U."/>
            <person name="Brodie E.L."/>
            <person name="Williams K.H."/>
            <person name="Hubbard S.S."/>
            <person name="Banfield J.F."/>
        </authorList>
    </citation>
    <scope>NUCLEOTIDE SEQUENCE [LARGE SCALE GENOMIC DNA]</scope>
</reference>
<sequence length="120" mass="14057">MDNNQLSQTGLIFKLERDVAKFLIDKLEHYNLSLEKASLIAKFILSHLPENLTDEQIIQILPTLDDSFVELAGVVHKYISEFEKIHKHEISLKIEDLIKHNHFDEANRLAEEYFQKKLTI</sequence>
<gene>
    <name evidence="1" type="ORF">A3D78_01330</name>
</gene>
<dbReference type="EMBL" id="MFJM01000061">
    <property type="protein sequence ID" value="OGG16029.1"/>
    <property type="molecule type" value="Genomic_DNA"/>
</dbReference>
<dbReference type="AlphaFoldDB" id="A0A1F5ZU80"/>
<organism evidence="1 2">
    <name type="scientific">Candidatus Gottesmanbacteria bacterium RIFCSPHIGHO2_02_FULL_39_14</name>
    <dbReference type="NCBI Taxonomy" id="1798383"/>
    <lineage>
        <taxon>Bacteria</taxon>
        <taxon>Candidatus Gottesmaniibacteriota</taxon>
    </lineage>
</organism>
<proteinExistence type="predicted"/>